<protein>
    <submittedName>
        <fullName evidence="1">Uncharacterized protein</fullName>
    </submittedName>
</protein>
<evidence type="ECO:0000313" key="1">
    <source>
        <dbReference type="EMBL" id="RVX17146.1"/>
    </source>
</evidence>
<accession>A0A438K7H2</accession>
<gene>
    <name evidence="1" type="ORF">CK203_003276</name>
</gene>
<dbReference type="PANTHER" id="PTHR33067:SF32">
    <property type="entry name" value="ASPARTIC PEPTIDASE DDI1-TYPE DOMAIN-CONTAINING PROTEIN"/>
    <property type="match status" value="1"/>
</dbReference>
<evidence type="ECO:0000313" key="2">
    <source>
        <dbReference type="Proteomes" id="UP000288805"/>
    </source>
</evidence>
<proteinExistence type="predicted"/>
<comment type="caution">
    <text evidence="1">The sequence shown here is derived from an EMBL/GenBank/DDBJ whole genome shotgun (WGS) entry which is preliminary data.</text>
</comment>
<dbReference type="AlphaFoldDB" id="A0A438K7H2"/>
<sequence>MTCDSSVDEEPKRIVIKEDMMKKHMPPSFPQALHGKKRTNNASEIFEVLKQVKVNIPLLDMIKQVPTYAKFLKDLCTVKKSEYLRDCGGESFVGLGSKCEFTTLLCLQAVGTWKVKPTSITLSLADRSVKIPRGMIEDLLVQVDKLYYPVDFVILDTDPIVK</sequence>
<name>A0A438K7H2_VITVI</name>
<dbReference type="Proteomes" id="UP000288805">
    <property type="component" value="Unassembled WGS sequence"/>
</dbReference>
<dbReference type="PANTHER" id="PTHR33067">
    <property type="entry name" value="RNA-DIRECTED DNA POLYMERASE-RELATED"/>
    <property type="match status" value="1"/>
</dbReference>
<dbReference type="EMBL" id="QGNW01000014">
    <property type="protein sequence ID" value="RVX17146.1"/>
    <property type="molecule type" value="Genomic_DNA"/>
</dbReference>
<organism evidence="1 2">
    <name type="scientific">Vitis vinifera</name>
    <name type="common">Grape</name>
    <dbReference type="NCBI Taxonomy" id="29760"/>
    <lineage>
        <taxon>Eukaryota</taxon>
        <taxon>Viridiplantae</taxon>
        <taxon>Streptophyta</taxon>
        <taxon>Embryophyta</taxon>
        <taxon>Tracheophyta</taxon>
        <taxon>Spermatophyta</taxon>
        <taxon>Magnoliopsida</taxon>
        <taxon>eudicotyledons</taxon>
        <taxon>Gunneridae</taxon>
        <taxon>Pentapetalae</taxon>
        <taxon>rosids</taxon>
        <taxon>Vitales</taxon>
        <taxon>Vitaceae</taxon>
        <taxon>Viteae</taxon>
        <taxon>Vitis</taxon>
    </lineage>
</organism>
<reference evidence="1 2" key="1">
    <citation type="journal article" date="2018" name="PLoS Genet.">
        <title>Population sequencing reveals clonal diversity and ancestral inbreeding in the grapevine cultivar Chardonnay.</title>
        <authorList>
            <person name="Roach M.J."/>
            <person name="Johnson D.L."/>
            <person name="Bohlmann J."/>
            <person name="van Vuuren H.J."/>
            <person name="Jones S.J."/>
            <person name="Pretorius I.S."/>
            <person name="Schmidt S.A."/>
            <person name="Borneman A.R."/>
        </authorList>
    </citation>
    <scope>NUCLEOTIDE SEQUENCE [LARGE SCALE GENOMIC DNA]</scope>
    <source>
        <strain evidence="2">cv. Chardonnay</strain>
        <tissue evidence="1">Leaf</tissue>
    </source>
</reference>